<protein>
    <submittedName>
        <fullName evidence="1">Uncharacterized protein</fullName>
    </submittedName>
</protein>
<evidence type="ECO:0000313" key="2">
    <source>
        <dbReference type="Proteomes" id="UP000247810"/>
    </source>
</evidence>
<organism evidence="1 2">
    <name type="scientific">Aspergillus ellipticus CBS 707.79</name>
    <dbReference type="NCBI Taxonomy" id="1448320"/>
    <lineage>
        <taxon>Eukaryota</taxon>
        <taxon>Fungi</taxon>
        <taxon>Dikarya</taxon>
        <taxon>Ascomycota</taxon>
        <taxon>Pezizomycotina</taxon>
        <taxon>Eurotiomycetes</taxon>
        <taxon>Eurotiomycetidae</taxon>
        <taxon>Eurotiales</taxon>
        <taxon>Aspergillaceae</taxon>
        <taxon>Aspergillus</taxon>
        <taxon>Aspergillus subgen. Circumdati</taxon>
    </lineage>
</organism>
<name>A0A319DLF9_9EURO</name>
<dbReference type="AlphaFoldDB" id="A0A319DLF9"/>
<dbReference type="VEuPathDB" id="FungiDB:BO71DRAFT_435288"/>
<accession>A0A319DLF9</accession>
<reference evidence="1 2" key="1">
    <citation type="submission" date="2018-02" db="EMBL/GenBank/DDBJ databases">
        <title>The genomes of Aspergillus section Nigri reveals drivers in fungal speciation.</title>
        <authorList>
            <consortium name="DOE Joint Genome Institute"/>
            <person name="Vesth T.C."/>
            <person name="Nybo J."/>
            <person name="Theobald S."/>
            <person name="Brandl J."/>
            <person name="Frisvad J.C."/>
            <person name="Nielsen K.F."/>
            <person name="Lyhne E.K."/>
            <person name="Kogle M.E."/>
            <person name="Kuo A."/>
            <person name="Riley R."/>
            <person name="Clum A."/>
            <person name="Nolan M."/>
            <person name="Lipzen A."/>
            <person name="Salamov A."/>
            <person name="Henrissat B."/>
            <person name="Wiebenga A."/>
            <person name="De vries R.P."/>
            <person name="Grigoriev I.V."/>
            <person name="Mortensen U.H."/>
            <person name="Andersen M.R."/>
            <person name="Baker S.E."/>
        </authorList>
    </citation>
    <scope>NUCLEOTIDE SEQUENCE [LARGE SCALE GENOMIC DNA]</scope>
    <source>
        <strain evidence="1 2">CBS 707.79</strain>
    </source>
</reference>
<gene>
    <name evidence="1" type="ORF">BO71DRAFT_435288</name>
</gene>
<keyword evidence="2" id="KW-1185">Reference proteome</keyword>
<sequence length="160" mass="17512">MGVGGIYDTIPLHLRGLTYLADSKVQSPIQLSMFRRNKNIDTFTRLFRALRLGLKLETLDALSETFIFGGASGGKYRSPRSLTIFLPNPSPSSSGVRHPQAILGLGEAQQEAQLPRIFSLEPAPGAVNTSLSVYGLQIDSRSKHPRQRYMLVLVASTSLV</sequence>
<dbReference type="Proteomes" id="UP000247810">
    <property type="component" value="Unassembled WGS sequence"/>
</dbReference>
<proteinExistence type="predicted"/>
<dbReference type="EMBL" id="KZ826058">
    <property type="protein sequence ID" value="PYH88918.1"/>
    <property type="molecule type" value="Genomic_DNA"/>
</dbReference>
<evidence type="ECO:0000313" key="1">
    <source>
        <dbReference type="EMBL" id="PYH88918.1"/>
    </source>
</evidence>